<dbReference type="STRING" id="1288484.GCA_000348665_00201"/>
<keyword evidence="2" id="KW-0732">Signal</keyword>
<dbReference type="Proteomes" id="UP000253744">
    <property type="component" value="Chromosome"/>
</dbReference>
<accession>A0A345IFM6</accession>
<evidence type="ECO:0000256" key="1">
    <source>
        <dbReference type="SAM" id="MobiDB-lite"/>
    </source>
</evidence>
<organism evidence="3 4">
    <name type="scientific">Deinococcus wulumuqiensis</name>
    <dbReference type="NCBI Taxonomy" id="980427"/>
    <lineage>
        <taxon>Bacteria</taxon>
        <taxon>Thermotogati</taxon>
        <taxon>Deinococcota</taxon>
        <taxon>Deinococci</taxon>
        <taxon>Deinococcales</taxon>
        <taxon>Deinococcaceae</taxon>
        <taxon>Deinococcus</taxon>
    </lineage>
</organism>
<name>A0A345IFM6_9DEIO</name>
<gene>
    <name evidence="3" type="ORF">DVJ83_04180</name>
</gene>
<proteinExistence type="predicted"/>
<protein>
    <submittedName>
        <fullName evidence="3">Uncharacterized protein</fullName>
    </submittedName>
</protein>
<evidence type="ECO:0000313" key="4">
    <source>
        <dbReference type="Proteomes" id="UP000253744"/>
    </source>
</evidence>
<feature type="region of interest" description="Disordered" evidence="1">
    <location>
        <begin position="265"/>
        <end position="300"/>
    </location>
</feature>
<evidence type="ECO:0000256" key="2">
    <source>
        <dbReference type="SAM" id="SignalP"/>
    </source>
</evidence>
<dbReference type="AlphaFoldDB" id="A0A345IFM6"/>
<feature type="compositionally biased region" description="Gly residues" evidence="1">
    <location>
        <begin position="272"/>
        <end position="283"/>
    </location>
</feature>
<dbReference type="RefSeq" id="WP_114671502.1">
    <property type="nucleotide sequence ID" value="NZ_CP031158.1"/>
</dbReference>
<feature type="signal peptide" evidence="2">
    <location>
        <begin position="1"/>
        <end position="17"/>
    </location>
</feature>
<evidence type="ECO:0000313" key="3">
    <source>
        <dbReference type="EMBL" id="AXG98498.1"/>
    </source>
</evidence>
<dbReference type="EMBL" id="CP031158">
    <property type="protein sequence ID" value="AXG98498.1"/>
    <property type="molecule type" value="Genomic_DNA"/>
</dbReference>
<reference evidence="3 4" key="1">
    <citation type="submission" date="2018-07" db="EMBL/GenBank/DDBJ databases">
        <title>Complete Genome and Methylome Analysis of Deinococcus wulumuqiensis NEB 479.</title>
        <authorList>
            <person name="Fomenkov A."/>
            <person name="Luyten Y."/>
            <person name="Vincze T."/>
            <person name="Anton B.P."/>
            <person name="Clark T."/>
            <person name="Roberts R.J."/>
            <person name="Morgan R.D."/>
        </authorList>
    </citation>
    <scope>NUCLEOTIDE SEQUENCE [LARGE SCALE GENOMIC DNA]</scope>
    <source>
        <strain evidence="3 4">NEB 479</strain>
    </source>
</reference>
<dbReference type="KEGG" id="dwu:DVJ83_04180"/>
<sequence>MRRLTIPLLSLCCAAQATDLQLSSQFSVQNRPLFRAELNDVPTGPGRTHFSLSTHAGQVRYRQSLSLPALGAAQGEVRLSHPWSGGLRLSGELGGSAGPVALGIGGEAFSAPLTEEDPLAPWQAQARDLRPQGWNLKLNARTRLSRFWTLQGSGEFGVQPNVLAELEWRRAPREDAEADTTLLLRGGARAGREVLGLSAGMTYRTEQGLDLSADALIGPQPGLSARLSLPPLGDTELSAYASYEPWRRASAPLRYGADLRRPLGNGELGASLRGGTGPGGEPGFGAELRYTLPLDTGPTP</sequence>
<feature type="chain" id="PRO_5016830806" evidence="2">
    <location>
        <begin position="18"/>
        <end position="300"/>
    </location>
</feature>